<dbReference type="Proteomes" id="UP000314986">
    <property type="component" value="Unassembled WGS sequence"/>
</dbReference>
<dbReference type="InterPro" id="IPR019523">
    <property type="entry name" value="Prot_Pase1_reg-su15A/B_C"/>
</dbReference>
<keyword evidence="6" id="KW-1185">Reference proteome</keyword>
<feature type="compositionally biased region" description="Acidic residues" evidence="2">
    <location>
        <begin position="281"/>
        <end position="294"/>
    </location>
</feature>
<dbReference type="GO" id="GO:0005783">
    <property type="term" value="C:endoplasmic reticulum"/>
    <property type="evidence" value="ECO:0007669"/>
    <property type="project" value="TreeGrafter"/>
</dbReference>
<dbReference type="GO" id="GO:0019888">
    <property type="term" value="F:protein phosphatase regulator activity"/>
    <property type="evidence" value="ECO:0007669"/>
    <property type="project" value="TreeGrafter"/>
</dbReference>
<dbReference type="GeneTree" id="ENSGT00940000154404"/>
<dbReference type="Pfam" id="PF10488">
    <property type="entry name" value="PP1c_bdg"/>
    <property type="match status" value="1"/>
</dbReference>
<dbReference type="Ensembl" id="ENSCMIT00000038163.1">
    <property type="protein sequence ID" value="ENSCMIP00000037619.1"/>
    <property type="gene ID" value="ENSCMIG00000015804.1"/>
</dbReference>
<reference evidence="6" key="2">
    <citation type="journal article" date="2007" name="PLoS Biol.">
        <title>Survey sequencing and comparative analysis of the elephant shark (Callorhinchus milii) genome.</title>
        <authorList>
            <person name="Venkatesh B."/>
            <person name="Kirkness E.F."/>
            <person name="Loh Y.H."/>
            <person name="Halpern A.L."/>
            <person name="Lee A.P."/>
            <person name="Johnson J."/>
            <person name="Dandona N."/>
            <person name="Viswanathan L.D."/>
            <person name="Tay A."/>
            <person name="Venter J.C."/>
            <person name="Strausberg R.L."/>
            <person name="Brenner S."/>
        </authorList>
    </citation>
    <scope>NUCLEOTIDE SEQUENCE [LARGE SCALE GENOMIC DNA]</scope>
</reference>
<name>A0A4W3J3F4_CALMI</name>
<feature type="chain" id="PRO_5021336577" description="Protein phosphatase 1 regulatory subunit 15A/B C-terminal domain-containing protein" evidence="3">
    <location>
        <begin position="16"/>
        <end position="528"/>
    </location>
</feature>
<keyword evidence="3" id="KW-0732">Signal</keyword>
<evidence type="ECO:0000256" key="2">
    <source>
        <dbReference type="SAM" id="MobiDB-lite"/>
    </source>
</evidence>
<feature type="compositionally biased region" description="Polar residues" evidence="2">
    <location>
        <begin position="400"/>
        <end position="411"/>
    </location>
</feature>
<dbReference type="GO" id="GO:0000164">
    <property type="term" value="C:protein phosphatase type 1 complex"/>
    <property type="evidence" value="ECO:0007669"/>
    <property type="project" value="TreeGrafter"/>
</dbReference>
<protein>
    <recommendedName>
        <fullName evidence="4">Protein phosphatase 1 regulatory subunit 15A/B C-terminal domain-containing protein</fullName>
    </recommendedName>
</protein>
<reference evidence="6" key="3">
    <citation type="journal article" date="2014" name="Nature">
        <title>Elephant shark genome provides unique insights into gnathostome evolution.</title>
        <authorList>
            <consortium name="International Elephant Shark Genome Sequencing Consortium"/>
            <person name="Venkatesh B."/>
            <person name="Lee A.P."/>
            <person name="Ravi V."/>
            <person name="Maurya A.K."/>
            <person name="Lian M.M."/>
            <person name="Swann J.B."/>
            <person name="Ohta Y."/>
            <person name="Flajnik M.F."/>
            <person name="Sutoh Y."/>
            <person name="Kasahara M."/>
            <person name="Hoon S."/>
            <person name="Gangu V."/>
            <person name="Roy S.W."/>
            <person name="Irimia M."/>
            <person name="Korzh V."/>
            <person name="Kondrychyn I."/>
            <person name="Lim Z.W."/>
            <person name="Tay B.H."/>
            <person name="Tohari S."/>
            <person name="Kong K.W."/>
            <person name="Ho S."/>
            <person name="Lorente-Galdos B."/>
            <person name="Quilez J."/>
            <person name="Marques-Bonet T."/>
            <person name="Raney B.J."/>
            <person name="Ingham P.W."/>
            <person name="Tay A."/>
            <person name="Hillier L.W."/>
            <person name="Minx P."/>
            <person name="Boehm T."/>
            <person name="Wilson R.K."/>
            <person name="Brenner S."/>
            <person name="Warren W.C."/>
        </authorList>
    </citation>
    <scope>NUCLEOTIDE SEQUENCE [LARGE SCALE GENOMIC DNA]</scope>
</reference>
<proteinExistence type="inferred from homology"/>
<dbReference type="GO" id="GO:0034976">
    <property type="term" value="P:response to endoplasmic reticulum stress"/>
    <property type="evidence" value="ECO:0007669"/>
    <property type="project" value="TreeGrafter"/>
</dbReference>
<feature type="region of interest" description="Disordered" evidence="2">
    <location>
        <begin position="387"/>
        <end position="411"/>
    </location>
</feature>
<sequence length="528" mass="57631">MLRLLSAFFPRPSLALSHTGPGPEPRAPDETGSKAGEAAEAQASTGVFSGGLVSSVLHWLKPPEQGLVPGPAAAELSLYRDAAPEEAPRPLLHSAESPGVGSSPPPVFPAPGVLQTLWDKLAGGAPEPPFRSGSWRSAAVSPPGPCGRPGGGWNVLSGLHVQTKADTRGSELLLPDVGIKEKSAELFHHVRDLCVVTPEQDYGYSSLEEEHNYAQHRGVYSCRSGETEAASEDNCSKSAGDSETCEVVVADHEFVLQGSVDLTMTSDSFEASDGKLSIGYDEWDSDSESEDAANEEANSPSIPRPRCSNKTIAYILGGNSSDEESEDEEDKASDWDDDGFDSETSSDFSDSDCSSDETEKLWNSFSSSWDPYNPLNFQACIKTTKRQKKTLPENPELHQETTSGSTCPQQSLSSLVDSDTAMDSGFSEAVQNQLREVVTQLISGRKGYKKVAFDEHVIEYYVSSEEIRKGPWEEYARDRCRFQRRIRETEESIGYCFTFEHRQRMKRGWCGGGGLNYDRVAESKLRTE</sequence>
<feature type="region of interest" description="Disordered" evidence="2">
    <location>
        <begin position="125"/>
        <end position="144"/>
    </location>
</feature>
<accession>A0A4W3J3F4</accession>
<evidence type="ECO:0000256" key="1">
    <source>
        <dbReference type="ARBA" id="ARBA00010161"/>
    </source>
</evidence>
<evidence type="ECO:0000313" key="5">
    <source>
        <dbReference type="Ensembl" id="ENSCMIP00000037619.1"/>
    </source>
</evidence>
<dbReference type="PANTHER" id="PTHR16489">
    <property type="entry name" value="GH11727P"/>
    <property type="match status" value="1"/>
</dbReference>
<feature type="signal peptide" evidence="3">
    <location>
        <begin position="1"/>
        <end position="15"/>
    </location>
</feature>
<dbReference type="PANTHER" id="PTHR16489:SF11">
    <property type="entry name" value="PROTEIN PHOSPHATASE 1 REGULATORY SUBUNIT 15B"/>
    <property type="match status" value="1"/>
</dbReference>
<evidence type="ECO:0000259" key="4">
    <source>
        <dbReference type="Pfam" id="PF10488"/>
    </source>
</evidence>
<organism evidence="5 6">
    <name type="scientific">Callorhinchus milii</name>
    <name type="common">Ghost shark</name>
    <dbReference type="NCBI Taxonomy" id="7868"/>
    <lineage>
        <taxon>Eukaryota</taxon>
        <taxon>Metazoa</taxon>
        <taxon>Chordata</taxon>
        <taxon>Craniata</taxon>
        <taxon>Vertebrata</taxon>
        <taxon>Chondrichthyes</taxon>
        <taxon>Holocephali</taxon>
        <taxon>Chimaeriformes</taxon>
        <taxon>Callorhinchidae</taxon>
        <taxon>Callorhinchus</taxon>
    </lineage>
</organism>
<feature type="domain" description="Protein phosphatase 1 regulatory subunit 15A/B C-terminal" evidence="4">
    <location>
        <begin position="318"/>
        <end position="505"/>
    </location>
</feature>
<comment type="similarity">
    <text evidence="1">Belongs to the PPP1R15 family.</text>
</comment>
<dbReference type="InterPro" id="IPR051254">
    <property type="entry name" value="PPP1R15"/>
</dbReference>
<reference evidence="5" key="4">
    <citation type="submission" date="2025-08" db="UniProtKB">
        <authorList>
            <consortium name="Ensembl"/>
        </authorList>
    </citation>
    <scope>IDENTIFICATION</scope>
</reference>
<feature type="region of interest" description="Disordered" evidence="2">
    <location>
        <begin position="13"/>
        <end position="43"/>
    </location>
</feature>
<reference evidence="5" key="5">
    <citation type="submission" date="2025-09" db="UniProtKB">
        <authorList>
            <consortium name="Ensembl"/>
        </authorList>
    </citation>
    <scope>IDENTIFICATION</scope>
</reference>
<dbReference type="AlphaFoldDB" id="A0A4W3J3F4"/>
<feature type="compositionally biased region" description="Acidic residues" evidence="2">
    <location>
        <begin position="321"/>
        <end position="341"/>
    </location>
</feature>
<reference evidence="6" key="1">
    <citation type="journal article" date="2006" name="Science">
        <title>Ancient noncoding elements conserved in the human genome.</title>
        <authorList>
            <person name="Venkatesh B."/>
            <person name="Kirkness E.F."/>
            <person name="Loh Y.H."/>
            <person name="Halpern A.L."/>
            <person name="Lee A.P."/>
            <person name="Johnson J."/>
            <person name="Dandona N."/>
            <person name="Viswanathan L.D."/>
            <person name="Tay A."/>
            <person name="Venter J.C."/>
            <person name="Strausberg R.L."/>
            <person name="Brenner S."/>
        </authorList>
    </citation>
    <scope>NUCLEOTIDE SEQUENCE [LARGE SCALE GENOMIC DNA]</scope>
</reference>
<evidence type="ECO:0000256" key="3">
    <source>
        <dbReference type="SAM" id="SignalP"/>
    </source>
</evidence>
<evidence type="ECO:0000313" key="6">
    <source>
        <dbReference type="Proteomes" id="UP000314986"/>
    </source>
</evidence>
<feature type="region of interest" description="Disordered" evidence="2">
    <location>
        <begin position="280"/>
        <end position="354"/>
    </location>
</feature>
<dbReference type="GO" id="GO:0051246">
    <property type="term" value="P:regulation of protein metabolic process"/>
    <property type="evidence" value="ECO:0007669"/>
    <property type="project" value="UniProtKB-ARBA"/>
</dbReference>